<feature type="region of interest" description="Disordered" evidence="1">
    <location>
        <begin position="619"/>
        <end position="638"/>
    </location>
</feature>
<evidence type="ECO:0000313" key="2">
    <source>
        <dbReference type="EMBL" id="KAF2842722.1"/>
    </source>
</evidence>
<feature type="compositionally biased region" description="Low complexity" evidence="1">
    <location>
        <begin position="73"/>
        <end position="89"/>
    </location>
</feature>
<evidence type="ECO:0000256" key="1">
    <source>
        <dbReference type="SAM" id="MobiDB-lite"/>
    </source>
</evidence>
<feature type="region of interest" description="Disordered" evidence="1">
    <location>
        <begin position="161"/>
        <end position="180"/>
    </location>
</feature>
<dbReference type="PANTHER" id="PTHR42068">
    <property type="entry name" value="YALI0B18964P"/>
    <property type="match status" value="1"/>
</dbReference>
<feature type="region of interest" description="Disordered" evidence="1">
    <location>
        <begin position="20"/>
        <end position="89"/>
    </location>
</feature>
<feature type="compositionally biased region" description="Polar residues" evidence="1">
    <location>
        <begin position="381"/>
        <end position="397"/>
    </location>
</feature>
<feature type="compositionally biased region" description="Polar residues" evidence="1">
    <location>
        <begin position="161"/>
        <end position="179"/>
    </location>
</feature>
<feature type="compositionally biased region" description="Polar residues" evidence="1">
    <location>
        <begin position="577"/>
        <end position="590"/>
    </location>
</feature>
<organism evidence="2 3">
    <name type="scientific">Patellaria atrata CBS 101060</name>
    <dbReference type="NCBI Taxonomy" id="1346257"/>
    <lineage>
        <taxon>Eukaryota</taxon>
        <taxon>Fungi</taxon>
        <taxon>Dikarya</taxon>
        <taxon>Ascomycota</taxon>
        <taxon>Pezizomycotina</taxon>
        <taxon>Dothideomycetes</taxon>
        <taxon>Dothideomycetes incertae sedis</taxon>
        <taxon>Patellariales</taxon>
        <taxon>Patellariaceae</taxon>
        <taxon>Patellaria</taxon>
    </lineage>
</organism>
<accession>A0A9P4SJ32</accession>
<feature type="compositionally biased region" description="Polar residues" evidence="1">
    <location>
        <begin position="837"/>
        <end position="850"/>
    </location>
</feature>
<feature type="compositionally biased region" description="Acidic residues" evidence="1">
    <location>
        <begin position="527"/>
        <end position="542"/>
    </location>
</feature>
<feature type="compositionally biased region" description="Basic and acidic residues" evidence="1">
    <location>
        <begin position="468"/>
        <end position="479"/>
    </location>
</feature>
<feature type="compositionally biased region" description="Polar residues" evidence="1">
    <location>
        <begin position="906"/>
        <end position="935"/>
    </location>
</feature>
<comment type="caution">
    <text evidence="2">The sequence shown here is derived from an EMBL/GenBank/DDBJ whole genome shotgun (WGS) entry which is preliminary data.</text>
</comment>
<reference evidence="2" key="1">
    <citation type="journal article" date="2020" name="Stud. Mycol.">
        <title>101 Dothideomycetes genomes: a test case for predicting lifestyles and emergence of pathogens.</title>
        <authorList>
            <person name="Haridas S."/>
            <person name="Albert R."/>
            <person name="Binder M."/>
            <person name="Bloem J."/>
            <person name="Labutti K."/>
            <person name="Salamov A."/>
            <person name="Andreopoulos B."/>
            <person name="Baker S."/>
            <person name="Barry K."/>
            <person name="Bills G."/>
            <person name="Bluhm B."/>
            <person name="Cannon C."/>
            <person name="Castanera R."/>
            <person name="Culley D."/>
            <person name="Daum C."/>
            <person name="Ezra D."/>
            <person name="Gonzalez J."/>
            <person name="Henrissat B."/>
            <person name="Kuo A."/>
            <person name="Liang C."/>
            <person name="Lipzen A."/>
            <person name="Lutzoni F."/>
            <person name="Magnuson J."/>
            <person name="Mondo S."/>
            <person name="Nolan M."/>
            <person name="Ohm R."/>
            <person name="Pangilinan J."/>
            <person name="Park H.-J."/>
            <person name="Ramirez L."/>
            <person name="Alfaro M."/>
            <person name="Sun H."/>
            <person name="Tritt A."/>
            <person name="Yoshinaga Y."/>
            <person name="Zwiers L.-H."/>
            <person name="Turgeon B."/>
            <person name="Goodwin S."/>
            <person name="Spatafora J."/>
            <person name="Crous P."/>
            <person name="Grigoriev I."/>
        </authorList>
    </citation>
    <scope>NUCLEOTIDE SEQUENCE</scope>
    <source>
        <strain evidence="2">CBS 101060</strain>
    </source>
</reference>
<feature type="compositionally biased region" description="Polar residues" evidence="1">
    <location>
        <begin position="314"/>
        <end position="339"/>
    </location>
</feature>
<feature type="region of interest" description="Disordered" evidence="1">
    <location>
        <begin position="506"/>
        <end position="554"/>
    </location>
</feature>
<feature type="region of interest" description="Disordered" evidence="1">
    <location>
        <begin position="567"/>
        <end position="590"/>
    </location>
</feature>
<feature type="region of interest" description="Disordered" evidence="1">
    <location>
        <begin position="904"/>
        <end position="1007"/>
    </location>
</feature>
<feature type="compositionally biased region" description="Polar residues" evidence="1">
    <location>
        <begin position="515"/>
        <end position="524"/>
    </location>
</feature>
<feature type="region of interest" description="Disordered" evidence="1">
    <location>
        <begin position="837"/>
        <end position="859"/>
    </location>
</feature>
<dbReference type="Proteomes" id="UP000799429">
    <property type="component" value="Unassembled WGS sequence"/>
</dbReference>
<dbReference type="OrthoDB" id="5396252at2759"/>
<feature type="compositionally biased region" description="Polar residues" evidence="1">
    <location>
        <begin position="287"/>
        <end position="302"/>
    </location>
</feature>
<protein>
    <submittedName>
        <fullName evidence="2">Uncharacterized protein</fullName>
    </submittedName>
</protein>
<feature type="compositionally biased region" description="Polar residues" evidence="1">
    <location>
        <begin position="408"/>
        <end position="424"/>
    </location>
</feature>
<feature type="region of interest" description="Disordered" evidence="1">
    <location>
        <begin position="192"/>
        <end position="231"/>
    </location>
</feature>
<dbReference type="AlphaFoldDB" id="A0A9P4SJ32"/>
<keyword evidence="3" id="KW-1185">Reference proteome</keyword>
<name>A0A9P4SJ32_9PEZI</name>
<feature type="region of interest" description="Disordered" evidence="1">
    <location>
        <begin position="259"/>
        <end position="481"/>
    </location>
</feature>
<proteinExistence type="predicted"/>
<dbReference type="EMBL" id="MU006089">
    <property type="protein sequence ID" value="KAF2842722.1"/>
    <property type="molecule type" value="Genomic_DNA"/>
</dbReference>
<feature type="compositionally biased region" description="Basic and acidic residues" evidence="1">
    <location>
        <begin position="398"/>
        <end position="407"/>
    </location>
</feature>
<dbReference type="PANTHER" id="PTHR42068:SF1">
    <property type="entry name" value="YALI0B18964P"/>
    <property type="match status" value="1"/>
</dbReference>
<gene>
    <name evidence="2" type="ORF">M501DRAFT_984921</name>
</gene>
<sequence length="1007" mass="108951">MPINIKKAWVRRKSEGNALDQFDTTAPSSFRVLTRPEKENSTDGSNSFTHLSGVRPFSTPLQQEGHSSLEDISLNSNRGSNGSSGANSALTRVYDTSSSSARFSSSSTLPSSTDVDAIEDSYYRKTEPKQKFMMSDSRTFSLRGAAKSFGLAQKNHKTTDSFTSKYASNPTQAGTSTENEYFKENKALPRLPTDTMLDYGSSRNTYGGPRDRSTTESSYASTAVPPRVDGGEILPSTDFDSGFGDLFGGIGKTRNIILEEPAPARQPHYTPARSESEPTLALPIRTPANTKLKSNANFTPSPISVDRDRYVESSPYSWDSGHSNDGLMSSPYNNGSPITEQGPPVPPHSTPDALSSSITAPEPSAPTATERHNGRYYAPARNNTSPAPQVVRTQSRTQELRQEDRNNSRQLLSTSSSNKSLQTPSLSSGSSSKAQDNIFAPENRETTTPVPGLGNDKPPSNDSTPRPRKIETRGLRDDVPFDTAIAASANLTLKYSEPPEKLKVLTESEFKNKQRQMANVQVNQAESDSEEEDSYEDADDEEERLRKTAAQRSKQQAFLAVHRQKMQKVTGEPANPISMNQNRPTFDRNSMSSPSVLIGGTGASDDEDENIPLGILAAHGFPRANRPPTRLNQSTSNSNLRAASQAASIVRPGSAAAKSVSGASMVNAPRSSLPAFARNLPSDPFAVPGMPMGPTREPLPFGRNNTASVYGGFGATPPSLPPNGLVGVIDREERERAMRRGSPNAGQFGNGPVPQAMPQMGMGMNMGMQWDPSGGFGMDMPMMPSMQIPTQQDQLLQMMAMQQQQMVQMQMHFMSTMMNQSNGIAPQLPQVNMLSTAGQQRPMSMASNRSHGVAPMGNQQAYSGLNLGTSWDTKSRLGVNTGYAASLAPSERSNVGMASRYRPVQHSGQDGASSVTASTTLPNKSARSTQLSNPNIRVPSREPSPGTIPESKPKSGFLSATLRSVSRKPSKADANDDDDDEWTDVKKKRAPKKAVDNPYQNLYYDGV</sequence>
<evidence type="ECO:0000313" key="3">
    <source>
        <dbReference type="Proteomes" id="UP000799429"/>
    </source>
</evidence>